<evidence type="ECO:0000313" key="5">
    <source>
        <dbReference type="Proteomes" id="UP000015388"/>
    </source>
</evidence>
<dbReference type="Pfam" id="PF24837">
    <property type="entry name" value="AMIN-like"/>
    <property type="match status" value="3"/>
</dbReference>
<dbReference type="RefSeq" id="WP_020933536.1">
    <property type="nucleotide sequence ID" value="NC_021915.1"/>
</dbReference>
<feature type="domain" description="AMIN-like" evidence="3">
    <location>
        <begin position="126"/>
        <end position="243"/>
    </location>
</feature>
<sequence length="542" mass="56823">MDTTYFPQFTRRPARSLAAAMFAGALALTSCIGGPNVSAPGDATTEVTATTTAATASPTTVTESPPVEHPPPETDDGTGDDTGNGTADATTSPVEHNPPTAEPPSPLGELDTMMKENMEFTGGDLTVSDIRLASHDGFDRVVFDVAGEGVPGWSVAYTDYPGKQGSGFPIDYEGVSALSVNLHGMTRPIEVGGVDGVGGVVTEVIPDISHHGTAQFIIGVAERAAFSVTLLEEPTRVVVDVLHEPAAELTPLGVPNLRADARDPAPPYQREVTGVRMATHEGFDRVVFETAGSGVAGWRAEYMEEPLNLHSSEPVQYDGETAISINLTGVTGAPGGAAVSGAGGVVTEVADPIIYDGEVQFVIGLNGSYPYSVTLLKDPQRVVVDILHEPAAPAVAPLGDPSTLGKHRESEAPQQRQVSDVRMARHDGFDRVVFDTVGEGKVGWSTYFTEAPVEQASGLPIHYDGSVALEVNLTGVIDEAESGYSYLDLGPMPGVGGAVNEVIAAVNWHGSSQFIVGLDAETPYSIQLLEDPQRVVIDILHH</sequence>
<feature type="region of interest" description="Disordered" evidence="1">
    <location>
        <begin position="395"/>
        <end position="419"/>
    </location>
</feature>
<dbReference type="AlphaFoldDB" id="S5TFA9"/>
<dbReference type="OrthoDB" id="3393679at2"/>
<evidence type="ECO:0000256" key="2">
    <source>
        <dbReference type="SAM" id="SignalP"/>
    </source>
</evidence>
<evidence type="ECO:0000259" key="3">
    <source>
        <dbReference type="Pfam" id="PF24837"/>
    </source>
</evidence>
<protein>
    <recommendedName>
        <fullName evidence="3">AMIN-like domain-containing protein</fullName>
    </recommendedName>
</protein>
<dbReference type="PATRIC" id="fig|1224163.3.peg.119"/>
<reference evidence="4 5" key="1">
    <citation type="submission" date="2012-11" db="EMBL/GenBank/DDBJ databases">
        <title>The complete genome sequence of Corynebacterium maris Coryn-1 (=DSM 45190).</title>
        <authorList>
            <person name="Schaffert L."/>
            <person name="Albersmeier A."/>
            <person name="Kalinowski J."/>
            <person name="Ruckert C."/>
        </authorList>
    </citation>
    <scope>NUCLEOTIDE SEQUENCE [LARGE SCALE GENOMIC DNA]</scope>
    <source>
        <strain evidence="5">Coryn-1</strain>
    </source>
</reference>
<evidence type="ECO:0000256" key="1">
    <source>
        <dbReference type="SAM" id="MobiDB-lite"/>
    </source>
</evidence>
<dbReference type="KEGG" id="cmd:B841_00590"/>
<keyword evidence="5" id="KW-1185">Reference proteome</keyword>
<evidence type="ECO:0000313" key="4">
    <source>
        <dbReference type="EMBL" id="AGS33601.1"/>
    </source>
</evidence>
<gene>
    <name evidence="4" type="ORF">B841_00590</name>
</gene>
<feature type="region of interest" description="Disordered" evidence="1">
    <location>
        <begin position="48"/>
        <end position="110"/>
    </location>
</feature>
<feature type="compositionally biased region" description="Low complexity" evidence="1">
    <location>
        <begin position="81"/>
        <end position="91"/>
    </location>
</feature>
<feature type="signal peptide" evidence="2">
    <location>
        <begin position="1"/>
        <end position="27"/>
    </location>
</feature>
<keyword evidence="2" id="KW-0732">Signal</keyword>
<dbReference type="STRING" id="1224163.B841_00590"/>
<dbReference type="Proteomes" id="UP000015388">
    <property type="component" value="Chromosome"/>
</dbReference>
<dbReference type="Gene3D" id="2.60.40.3500">
    <property type="match status" value="1"/>
</dbReference>
<dbReference type="HOGENOM" id="CLU_037406_0_0_11"/>
<proteinExistence type="predicted"/>
<dbReference type="InterPro" id="IPR056303">
    <property type="entry name" value="AMIN-like"/>
</dbReference>
<feature type="domain" description="AMIN-like" evidence="3">
    <location>
        <begin position="417"/>
        <end position="541"/>
    </location>
</feature>
<dbReference type="EMBL" id="CP003924">
    <property type="protein sequence ID" value="AGS33601.1"/>
    <property type="molecule type" value="Genomic_DNA"/>
</dbReference>
<dbReference type="eggNOG" id="COG5401">
    <property type="taxonomic scope" value="Bacteria"/>
</dbReference>
<feature type="domain" description="AMIN-like" evidence="3">
    <location>
        <begin position="271"/>
        <end position="388"/>
    </location>
</feature>
<name>S5TFA9_9CORY</name>
<organism evidence="4 5">
    <name type="scientific">Corynebacterium maris DSM 45190</name>
    <dbReference type="NCBI Taxonomy" id="1224163"/>
    <lineage>
        <taxon>Bacteria</taxon>
        <taxon>Bacillati</taxon>
        <taxon>Actinomycetota</taxon>
        <taxon>Actinomycetes</taxon>
        <taxon>Mycobacteriales</taxon>
        <taxon>Corynebacteriaceae</taxon>
        <taxon>Corynebacterium</taxon>
    </lineage>
</organism>
<feature type="chain" id="PRO_5039157146" description="AMIN-like domain-containing protein" evidence="2">
    <location>
        <begin position="28"/>
        <end position="542"/>
    </location>
</feature>
<accession>S5TFA9</accession>
<feature type="compositionally biased region" description="Low complexity" evidence="1">
    <location>
        <begin position="48"/>
        <end position="65"/>
    </location>
</feature>